<evidence type="ECO:0000256" key="1">
    <source>
        <dbReference type="ARBA" id="ARBA00005049"/>
    </source>
</evidence>
<evidence type="ECO:0000256" key="8">
    <source>
        <dbReference type="ARBA" id="ARBA00030686"/>
    </source>
</evidence>
<dbReference type="Pfam" id="PF02277">
    <property type="entry name" value="DBI_PRT"/>
    <property type="match status" value="2"/>
</dbReference>
<gene>
    <name evidence="10" type="ORF">SAMN02745671_02150</name>
</gene>
<evidence type="ECO:0000256" key="4">
    <source>
        <dbReference type="ARBA" id="ARBA00015486"/>
    </source>
</evidence>
<evidence type="ECO:0000313" key="11">
    <source>
        <dbReference type="Proteomes" id="UP000191240"/>
    </source>
</evidence>
<reference evidence="10 11" key="1">
    <citation type="submission" date="2016-11" db="EMBL/GenBank/DDBJ databases">
        <authorList>
            <person name="Jaros S."/>
            <person name="Januszkiewicz K."/>
            <person name="Wedrychowicz H."/>
        </authorList>
    </citation>
    <scope>NUCLEOTIDE SEQUENCE [LARGE SCALE GENOMIC DNA]</scope>
    <source>
        <strain evidence="10 11">DSM 3074</strain>
    </source>
</reference>
<sequence>MTNLPVMKEEDFKALIAQIPPKDTDSIDEVERILATSTIKRDDFGALRFLLKKYAGATGSASFEDTPVKAVTICCADHGVAKENVSAYPPETTLHMVANYLISHGAAANVFADFTGAHLCVADLGINSEKAKELPGLIDFHIASGTNNSSQGPAMTREQAIKSLYYGYSLAKQLHQQQGITIFLPGEMGISNTTSSAAITAALLEESPANTTGRGTNISDERFKTKLATVEKILAVNQPDANDPIDVLAKVGGFELGAIAGLMLGAAASHSLTILDGFNSSAAALIALRLAPVLKDYLVPSHKAGEQGQHLILKELDFTPIMALNIKLGEAIGSSLVADILDAAIRAFKNIQKDLPAKELMADTIEKDVIPNIAITLTDKTFDYYTRTMPDLDKEAIERCQMRLDNLSKPIYSLGVIEQIAAQLSGITSNELPNDISKTMLFIGMKKEAALDKDQAAFIHSFTTQTGAEAIAAYLTGERTQMDAFEFGRLQGENISLGSQIMGLSLIDNDTALIDAMANMLCDTQGNLKLQPGTFMTQLSGEMQLIASAVLGAIIAATHNRTMIILGDRAVTALAGYAAQLVPEIQPFLLPIEPPLYHMAVKIPGITACIGMRLADAAIHIVNDMKTFSEAQVATANDGPGAGRQI</sequence>
<keyword evidence="5" id="KW-0169">Cobalamin biosynthesis</keyword>
<dbReference type="SUPFAM" id="SSF52733">
    <property type="entry name" value="Nicotinate mononucleotide:5,6-dimethylbenzimidazole phosphoribosyltransferase (CobT)"/>
    <property type="match status" value="2"/>
</dbReference>
<evidence type="ECO:0000313" key="10">
    <source>
        <dbReference type="EMBL" id="SHI92936.1"/>
    </source>
</evidence>
<dbReference type="InterPro" id="IPR036087">
    <property type="entry name" value="Nict_dMeBzImd_PRibTrfase_sf"/>
</dbReference>
<comment type="similarity">
    <text evidence="2">Belongs to the CobT family.</text>
</comment>
<keyword evidence="6 10" id="KW-0328">Glycosyltransferase</keyword>
<dbReference type="InterPro" id="IPR003200">
    <property type="entry name" value="Nict_dMeBzImd_PRibTrfase"/>
</dbReference>
<dbReference type="CDD" id="cd02439">
    <property type="entry name" value="DMB-PRT_CobT"/>
    <property type="match status" value="1"/>
</dbReference>
<evidence type="ECO:0000256" key="3">
    <source>
        <dbReference type="ARBA" id="ARBA00011991"/>
    </source>
</evidence>
<dbReference type="RefSeq" id="WP_052212437.1">
    <property type="nucleotide sequence ID" value="NZ_FQYW01000018.1"/>
</dbReference>
<dbReference type="EMBL" id="FQYW01000018">
    <property type="protein sequence ID" value="SHI92936.1"/>
    <property type="molecule type" value="Genomic_DNA"/>
</dbReference>
<dbReference type="EC" id="2.4.2.21" evidence="3"/>
<dbReference type="Proteomes" id="UP000191240">
    <property type="component" value="Unassembled WGS sequence"/>
</dbReference>
<dbReference type="InterPro" id="IPR023195">
    <property type="entry name" value="Nict_dMeBzImd_PRibTrfase_N"/>
</dbReference>
<comment type="pathway">
    <text evidence="1">Nucleoside biosynthesis; alpha-ribazole biosynthesis; alpha-ribazole from 5,6-dimethylbenzimidazole: step 1/2.</text>
</comment>
<dbReference type="OrthoDB" id="9781491at2"/>
<protein>
    <recommendedName>
        <fullName evidence="4">Nicotinate-nucleotide--dimethylbenzimidazole phosphoribosyltransferase</fullName>
        <ecNumber evidence="3">2.4.2.21</ecNumber>
    </recommendedName>
    <alternativeName>
        <fullName evidence="8">N(1)-alpha-phosphoribosyltransferase</fullName>
    </alternativeName>
</protein>
<evidence type="ECO:0000256" key="7">
    <source>
        <dbReference type="ARBA" id="ARBA00022679"/>
    </source>
</evidence>
<evidence type="ECO:0000256" key="6">
    <source>
        <dbReference type="ARBA" id="ARBA00022676"/>
    </source>
</evidence>
<evidence type="ECO:0000256" key="2">
    <source>
        <dbReference type="ARBA" id="ARBA00007110"/>
    </source>
</evidence>
<dbReference type="PANTHER" id="PTHR43463">
    <property type="entry name" value="NICOTINATE-NUCLEOTIDE--DIMETHYLBENZIMIDAZOLE PHOSPHORIBOSYLTRANSFERASE"/>
    <property type="match status" value="1"/>
</dbReference>
<organism evidence="10 11">
    <name type="scientific">Anaerovibrio lipolyticus DSM 3074</name>
    <dbReference type="NCBI Taxonomy" id="1120997"/>
    <lineage>
        <taxon>Bacteria</taxon>
        <taxon>Bacillati</taxon>
        <taxon>Bacillota</taxon>
        <taxon>Negativicutes</taxon>
        <taxon>Selenomonadales</taxon>
        <taxon>Selenomonadaceae</taxon>
        <taxon>Anaerovibrio</taxon>
    </lineage>
</organism>
<accession>A0A1M6F5J8</accession>
<evidence type="ECO:0000256" key="5">
    <source>
        <dbReference type="ARBA" id="ARBA00022573"/>
    </source>
</evidence>
<dbReference type="Gene3D" id="1.10.1610.10">
    <property type="match status" value="3"/>
</dbReference>
<dbReference type="GO" id="GO:0008939">
    <property type="term" value="F:nicotinate-nucleotide-dimethylbenzimidazole phosphoribosyltransferase activity"/>
    <property type="evidence" value="ECO:0007669"/>
    <property type="project" value="UniProtKB-EC"/>
</dbReference>
<dbReference type="UniPathway" id="UPA00061">
    <property type="reaction ID" value="UER00516"/>
</dbReference>
<dbReference type="NCBIfam" id="NF000996">
    <property type="entry name" value="PRK00105.1"/>
    <property type="match status" value="1"/>
</dbReference>
<dbReference type="PANTHER" id="PTHR43463:SF1">
    <property type="entry name" value="NICOTINATE-NUCLEOTIDE--DIMETHYLBENZIMIDAZOLE PHOSPHORIBOSYLTRANSFERASE"/>
    <property type="match status" value="1"/>
</dbReference>
<dbReference type="AlphaFoldDB" id="A0A1M6F5J8"/>
<dbReference type="GO" id="GO:0009236">
    <property type="term" value="P:cobalamin biosynthetic process"/>
    <property type="evidence" value="ECO:0007669"/>
    <property type="project" value="UniProtKB-KW"/>
</dbReference>
<proteinExistence type="inferred from homology"/>
<keyword evidence="7 10" id="KW-0808">Transferase</keyword>
<dbReference type="Gene3D" id="3.40.50.10210">
    <property type="match status" value="1"/>
</dbReference>
<name>A0A1M6F5J8_9FIRM</name>
<dbReference type="FunFam" id="3.40.50.10210:FF:000001">
    <property type="entry name" value="Nicotinate-nucleotide--dimethylbenzimidazole phosphoribosyltransferase"/>
    <property type="match status" value="1"/>
</dbReference>
<comment type="catalytic activity">
    <reaction evidence="9">
        <text>5,6-dimethylbenzimidazole + nicotinate beta-D-ribonucleotide = alpha-ribazole 5'-phosphate + nicotinate + H(+)</text>
        <dbReference type="Rhea" id="RHEA:11196"/>
        <dbReference type="ChEBI" id="CHEBI:15378"/>
        <dbReference type="ChEBI" id="CHEBI:15890"/>
        <dbReference type="ChEBI" id="CHEBI:32544"/>
        <dbReference type="ChEBI" id="CHEBI:57502"/>
        <dbReference type="ChEBI" id="CHEBI:57918"/>
        <dbReference type="EC" id="2.4.2.21"/>
    </reaction>
</comment>
<evidence type="ECO:0000256" key="9">
    <source>
        <dbReference type="ARBA" id="ARBA00047340"/>
    </source>
</evidence>